<evidence type="ECO:0000256" key="5">
    <source>
        <dbReference type="ARBA" id="ARBA00022679"/>
    </source>
</evidence>
<organism evidence="22 23">
    <name type="scientific">Sparus aurata</name>
    <name type="common">Gilthead sea bream</name>
    <dbReference type="NCBI Taxonomy" id="8175"/>
    <lineage>
        <taxon>Eukaryota</taxon>
        <taxon>Metazoa</taxon>
        <taxon>Chordata</taxon>
        <taxon>Craniata</taxon>
        <taxon>Vertebrata</taxon>
        <taxon>Euteleostomi</taxon>
        <taxon>Actinopterygii</taxon>
        <taxon>Neopterygii</taxon>
        <taxon>Teleostei</taxon>
        <taxon>Neoteleostei</taxon>
        <taxon>Acanthomorphata</taxon>
        <taxon>Eupercaria</taxon>
        <taxon>Spariformes</taxon>
        <taxon>Sparidae</taxon>
        <taxon>Sparus</taxon>
    </lineage>
</organism>
<name>A0A671Y0J7_SPAAU</name>
<evidence type="ECO:0000256" key="2">
    <source>
        <dbReference type="ARBA" id="ARBA00012429"/>
    </source>
</evidence>
<feature type="domain" description="Phorbol-ester/DAG-type" evidence="20">
    <location>
        <begin position="120"/>
        <end position="170"/>
    </location>
</feature>
<keyword evidence="3 15" id="KW-0723">Serine/threonine-protein kinase</keyword>
<evidence type="ECO:0000259" key="19">
    <source>
        <dbReference type="PROSITE" id="PS50011"/>
    </source>
</evidence>
<evidence type="ECO:0000256" key="1">
    <source>
        <dbReference type="ARBA" id="ARBA00005490"/>
    </source>
</evidence>
<keyword evidence="23" id="KW-1185">Reference proteome</keyword>
<keyword evidence="11" id="KW-0862">Zinc</keyword>
<reference evidence="22" key="2">
    <citation type="submission" date="2025-08" db="UniProtKB">
        <authorList>
            <consortium name="Ensembl"/>
        </authorList>
    </citation>
    <scope>IDENTIFICATION</scope>
</reference>
<dbReference type="GO" id="GO:0008270">
    <property type="term" value="F:zinc ion binding"/>
    <property type="evidence" value="ECO:0007669"/>
    <property type="project" value="UniProtKB-KW"/>
</dbReference>
<dbReference type="PIRSF" id="PIRSF000551">
    <property type="entry name" value="PKC_delta"/>
    <property type="match status" value="1"/>
</dbReference>
<keyword evidence="6" id="KW-0479">Metal-binding</keyword>
<keyword evidence="10 15" id="KW-0418">Kinase</keyword>
<dbReference type="FunFam" id="3.30.200.20:FF:000360">
    <property type="entry name" value="Protein kinase C"/>
    <property type="match status" value="1"/>
</dbReference>
<keyword evidence="4" id="KW-0597">Phosphoprotein</keyword>
<evidence type="ECO:0000256" key="3">
    <source>
        <dbReference type="ARBA" id="ARBA00022527"/>
    </source>
</evidence>
<feature type="binding site" evidence="17 18">
    <location>
        <position position="335"/>
    </location>
    <ligand>
        <name>ATP</name>
        <dbReference type="ChEBI" id="CHEBI:30616"/>
    </ligand>
</feature>
<dbReference type="PROSITE" id="PS00479">
    <property type="entry name" value="ZF_DAG_PE_1"/>
    <property type="match status" value="1"/>
</dbReference>
<comment type="catalytic activity">
    <reaction evidence="14">
        <text>L-seryl-[protein] + ATP = O-phospho-L-seryl-[protein] + ADP + H(+)</text>
        <dbReference type="Rhea" id="RHEA:17989"/>
        <dbReference type="Rhea" id="RHEA-COMP:9863"/>
        <dbReference type="Rhea" id="RHEA-COMP:11604"/>
        <dbReference type="ChEBI" id="CHEBI:15378"/>
        <dbReference type="ChEBI" id="CHEBI:29999"/>
        <dbReference type="ChEBI" id="CHEBI:30616"/>
        <dbReference type="ChEBI" id="CHEBI:83421"/>
        <dbReference type="ChEBI" id="CHEBI:456216"/>
        <dbReference type="EC" id="2.7.11.13"/>
    </reaction>
</comment>
<dbReference type="InterPro" id="IPR017441">
    <property type="entry name" value="Protein_kinase_ATP_BS"/>
</dbReference>
<dbReference type="Gene3D" id="1.10.510.10">
    <property type="entry name" value="Transferase(Phosphotransferase) domain 1"/>
    <property type="match status" value="1"/>
</dbReference>
<dbReference type="InterPro" id="IPR017892">
    <property type="entry name" value="Pkinase_C"/>
</dbReference>
<dbReference type="Gene3D" id="3.30.60.20">
    <property type="match status" value="2"/>
</dbReference>
<keyword evidence="8 15" id="KW-0547">Nucleotide-binding</keyword>
<dbReference type="PROSITE" id="PS50081">
    <property type="entry name" value="ZF_DAG_PE_2"/>
    <property type="match status" value="2"/>
</dbReference>
<evidence type="ECO:0000256" key="4">
    <source>
        <dbReference type="ARBA" id="ARBA00022553"/>
    </source>
</evidence>
<dbReference type="SMART" id="SM00220">
    <property type="entry name" value="S_TKc"/>
    <property type="match status" value="1"/>
</dbReference>
<evidence type="ECO:0000256" key="17">
    <source>
        <dbReference type="PIRSR" id="PIRSR000551-51"/>
    </source>
</evidence>
<dbReference type="PROSITE" id="PS00108">
    <property type="entry name" value="PROTEIN_KINASE_ST"/>
    <property type="match status" value="1"/>
</dbReference>
<sequence>EEVSYFLYKQKKPTMYPPWSTTFDAHIHRGRIMHVMVKDRTAELKSETTVALDSLATQCKKENGKLEIWLDLKPQGRLKMEARYYLEKCGEQSEPEREGLFALHQRRGAIKQAKIHIVKCHEFSATFFPQPTFCSVCKEFVWGLNKQGYQCRQCNAAIHKKCIDKVIAKCTGSAINSKETMIHKERFKIDMPHRFKVYNYKSPTFCEHCGTLLWGLAKQGLKCEECSMNVHHKCEKKVANLCGVNQKLMAEALAIIESKQQVRPTNLRSLQILRKSLAEEVSDEEPLYAVPKKDHHHHPKFTVDDFVLHKMLGKGSFGKVFLAELKKSGQFYAVKALKKDVVLMDDDVECTMVERRVLSLAWENPFLTHLYCTFQTKENLFFVMEYLNGGDLMFHIQNCHKFDTHRATFYAAEIICGLQFLHSKGIIYRDLKLDNVLLDSEGHIKIADFGMCKENMQDDFRTSTFCGTPDYIAPEILLGQKYNSAVDWWSFGVLLYEMLIGQSPFHGRDEEELFQSIRTDNPVYPRWLTKDAKDILIKLFVREPEERLGVKGNIRQHNFFSSTDWNALQQRQVAPPFRPTLSSPSDCSNFDKEFINEKPRLSCADRTLINSVDQTMFRNFSFVNPGMARIAAR</sequence>
<gene>
    <name evidence="22" type="primary">PRKCQ</name>
    <name evidence="22" type="synonym">prkcq</name>
</gene>
<reference evidence="22" key="1">
    <citation type="submission" date="2021-04" db="EMBL/GenBank/DDBJ databases">
        <authorList>
            <consortium name="Wellcome Sanger Institute Data Sharing"/>
        </authorList>
    </citation>
    <scope>NUCLEOTIDE SEQUENCE [LARGE SCALE GENOMIC DNA]</scope>
</reference>
<accession>A0A671Y0J7</accession>
<dbReference type="Gene3D" id="3.30.200.20">
    <property type="entry name" value="Phosphorylase Kinase, domain 1"/>
    <property type="match status" value="1"/>
</dbReference>
<evidence type="ECO:0000256" key="6">
    <source>
        <dbReference type="ARBA" id="ARBA00022723"/>
    </source>
</evidence>
<dbReference type="SUPFAM" id="SSF49562">
    <property type="entry name" value="C2 domain (Calcium/lipid-binding domain, CaLB)"/>
    <property type="match status" value="1"/>
</dbReference>
<evidence type="ECO:0000256" key="12">
    <source>
        <dbReference type="ARBA" id="ARBA00022840"/>
    </source>
</evidence>
<reference evidence="22" key="3">
    <citation type="submission" date="2025-09" db="UniProtKB">
        <authorList>
            <consortium name="Ensembl"/>
        </authorList>
    </citation>
    <scope>IDENTIFICATION</scope>
</reference>
<dbReference type="Gene3D" id="2.60.40.150">
    <property type="entry name" value="C2 domain"/>
    <property type="match status" value="1"/>
</dbReference>
<dbReference type="SUPFAM" id="SSF57889">
    <property type="entry name" value="Cysteine-rich domain"/>
    <property type="match status" value="2"/>
</dbReference>
<dbReference type="FunFam" id="3.30.60.20:FF:000003">
    <property type="entry name" value="Protein kinase C delta"/>
    <property type="match status" value="1"/>
</dbReference>
<dbReference type="GeneTree" id="ENSGT00940000157638"/>
<dbReference type="FunFam" id="1.10.510.10:FF:000150">
    <property type="entry name" value="Protein kinase C, theta"/>
    <property type="match status" value="1"/>
</dbReference>
<dbReference type="InterPro" id="IPR000719">
    <property type="entry name" value="Prot_kinase_dom"/>
</dbReference>
<dbReference type="EC" id="2.7.11.13" evidence="2 15"/>
<dbReference type="InterPro" id="IPR011009">
    <property type="entry name" value="Kinase-like_dom_sf"/>
</dbReference>
<dbReference type="Proteomes" id="UP000472265">
    <property type="component" value="Chromosome 14"/>
</dbReference>
<dbReference type="InterPro" id="IPR002219">
    <property type="entry name" value="PKC_DAG/PE"/>
</dbReference>
<dbReference type="SMART" id="SM00109">
    <property type="entry name" value="C1"/>
    <property type="match status" value="2"/>
</dbReference>
<dbReference type="InterPro" id="IPR035892">
    <property type="entry name" value="C2_domain_sf"/>
</dbReference>
<keyword evidence="5 15" id="KW-0808">Transferase</keyword>
<dbReference type="SMART" id="SM00133">
    <property type="entry name" value="S_TK_X"/>
    <property type="match status" value="1"/>
</dbReference>
<dbReference type="InterPro" id="IPR020454">
    <property type="entry name" value="DAG/PE-bd"/>
</dbReference>
<evidence type="ECO:0000256" key="16">
    <source>
        <dbReference type="PIRSR" id="PIRSR000551-50"/>
    </source>
</evidence>
<dbReference type="Pfam" id="PF00069">
    <property type="entry name" value="Pkinase"/>
    <property type="match status" value="1"/>
</dbReference>
<feature type="active site" description="Proton acceptor" evidence="16">
    <location>
        <position position="430"/>
    </location>
</feature>
<evidence type="ECO:0000259" key="20">
    <source>
        <dbReference type="PROSITE" id="PS50081"/>
    </source>
</evidence>
<dbReference type="GO" id="GO:0004697">
    <property type="term" value="F:diacylglycerol-dependent serine/threonine kinase activity"/>
    <property type="evidence" value="ECO:0007669"/>
    <property type="project" value="UniProtKB-EC"/>
</dbReference>
<dbReference type="Pfam" id="PF00433">
    <property type="entry name" value="Pkinase_C"/>
    <property type="match status" value="1"/>
</dbReference>
<keyword evidence="9" id="KW-0863">Zinc-finger</keyword>
<evidence type="ECO:0000313" key="23">
    <source>
        <dbReference type="Proteomes" id="UP000472265"/>
    </source>
</evidence>
<evidence type="ECO:0000256" key="13">
    <source>
        <dbReference type="ARBA" id="ARBA00047272"/>
    </source>
</evidence>
<dbReference type="Pfam" id="PF21494">
    <property type="entry name" value="PKC_C2"/>
    <property type="match status" value="1"/>
</dbReference>
<dbReference type="SUPFAM" id="SSF56112">
    <property type="entry name" value="Protein kinase-like (PK-like)"/>
    <property type="match status" value="1"/>
</dbReference>
<evidence type="ECO:0000256" key="10">
    <source>
        <dbReference type="ARBA" id="ARBA00022777"/>
    </source>
</evidence>
<protein>
    <recommendedName>
        <fullName evidence="2 15">Protein kinase C</fullName>
        <ecNumber evidence="2 15">2.7.11.13</ecNumber>
    </recommendedName>
</protein>
<evidence type="ECO:0000256" key="14">
    <source>
        <dbReference type="ARBA" id="ARBA00047470"/>
    </source>
</evidence>
<evidence type="ECO:0000313" key="22">
    <source>
        <dbReference type="Ensembl" id="ENSSAUP00010054656.1"/>
    </source>
</evidence>
<evidence type="ECO:0000256" key="15">
    <source>
        <dbReference type="PIRNR" id="PIRNR000551"/>
    </source>
</evidence>
<dbReference type="AlphaFoldDB" id="A0A671Y0J7"/>
<dbReference type="PROSITE" id="PS00107">
    <property type="entry name" value="PROTEIN_KINASE_ATP"/>
    <property type="match status" value="1"/>
</dbReference>
<evidence type="ECO:0000256" key="9">
    <source>
        <dbReference type="ARBA" id="ARBA00022771"/>
    </source>
</evidence>
<dbReference type="PROSITE" id="PS51285">
    <property type="entry name" value="AGC_KINASE_CTER"/>
    <property type="match status" value="1"/>
</dbReference>
<feature type="domain" description="AGC-kinase C-terminal" evidence="21">
    <location>
        <begin position="561"/>
        <end position="632"/>
    </location>
</feature>
<dbReference type="GO" id="GO:0005524">
    <property type="term" value="F:ATP binding"/>
    <property type="evidence" value="ECO:0007669"/>
    <property type="project" value="UniProtKB-UniRule"/>
</dbReference>
<feature type="binding site" evidence="17">
    <location>
        <begin position="312"/>
        <end position="320"/>
    </location>
    <ligand>
        <name>ATP</name>
        <dbReference type="ChEBI" id="CHEBI:30616"/>
    </ligand>
</feature>
<feature type="domain" description="Protein kinase" evidence="19">
    <location>
        <begin position="306"/>
        <end position="560"/>
    </location>
</feature>
<comment type="similarity">
    <text evidence="1 15">Belongs to the protein kinase superfamily. AGC Ser/Thr protein kinase family. PKC subfamily.</text>
</comment>
<keyword evidence="12 15" id="KW-0067">ATP-binding</keyword>
<dbReference type="Pfam" id="PF00130">
    <property type="entry name" value="C1_1"/>
    <property type="match status" value="2"/>
</dbReference>
<dbReference type="InterPro" id="IPR000961">
    <property type="entry name" value="AGC-kinase_C"/>
</dbReference>
<keyword evidence="7" id="KW-0677">Repeat</keyword>
<evidence type="ECO:0000256" key="8">
    <source>
        <dbReference type="ARBA" id="ARBA00022741"/>
    </source>
</evidence>
<dbReference type="CDD" id="cd20834">
    <property type="entry name" value="C1_nPKC_theta-like_rpt1"/>
    <property type="match status" value="1"/>
</dbReference>
<evidence type="ECO:0000256" key="7">
    <source>
        <dbReference type="ARBA" id="ARBA00022737"/>
    </source>
</evidence>
<evidence type="ECO:0000256" key="11">
    <source>
        <dbReference type="ARBA" id="ARBA00022833"/>
    </source>
</evidence>
<dbReference type="PROSITE" id="PS50011">
    <property type="entry name" value="PROTEIN_KINASE_DOM"/>
    <property type="match status" value="1"/>
</dbReference>
<evidence type="ECO:0000256" key="18">
    <source>
        <dbReference type="PROSITE-ProRule" id="PRU10141"/>
    </source>
</evidence>
<dbReference type="Ensembl" id="ENSSAUT00010057440.1">
    <property type="protein sequence ID" value="ENSSAUP00010054656.1"/>
    <property type="gene ID" value="ENSSAUG00010020355.1"/>
</dbReference>
<dbReference type="CDD" id="cd20837">
    <property type="entry name" value="C1_nPKC_theta-like_rpt2"/>
    <property type="match status" value="1"/>
</dbReference>
<dbReference type="InterPro" id="IPR046349">
    <property type="entry name" value="C1-like_sf"/>
</dbReference>
<evidence type="ECO:0000259" key="21">
    <source>
        <dbReference type="PROSITE" id="PS51285"/>
    </source>
</evidence>
<dbReference type="FunFam" id="3.30.60.20:FF:000008">
    <property type="entry name" value="Protein kinase C theta"/>
    <property type="match status" value="1"/>
</dbReference>
<dbReference type="PRINTS" id="PR00008">
    <property type="entry name" value="DAGPEDOMAIN"/>
</dbReference>
<feature type="domain" description="Phorbol-ester/DAG-type" evidence="20">
    <location>
        <begin position="192"/>
        <end position="242"/>
    </location>
</feature>
<dbReference type="InterPro" id="IPR008271">
    <property type="entry name" value="Ser/Thr_kinase_AS"/>
</dbReference>
<dbReference type="PANTHER" id="PTHR24351">
    <property type="entry name" value="RIBOSOMAL PROTEIN S6 KINASE"/>
    <property type="match status" value="1"/>
</dbReference>
<proteinExistence type="inferred from homology"/>
<dbReference type="InterPro" id="IPR014376">
    <property type="entry name" value="Prot_kin_PKC_delta"/>
</dbReference>
<comment type="catalytic activity">
    <reaction evidence="13 15">
        <text>L-threonyl-[protein] + ATP = O-phospho-L-threonyl-[protein] + ADP + H(+)</text>
        <dbReference type="Rhea" id="RHEA:46608"/>
        <dbReference type="Rhea" id="RHEA-COMP:11060"/>
        <dbReference type="Rhea" id="RHEA-COMP:11605"/>
        <dbReference type="ChEBI" id="CHEBI:15378"/>
        <dbReference type="ChEBI" id="CHEBI:30013"/>
        <dbReference type="ChEBI" id="CHEBI:30616"/>
        <dbReference type="ChEBI" id="CHEBI:61977"/>
        <dbReference type="ChEBI" id="CHEBI:456216"/>
        <dbReference type="EC" id="2.7.11.13"/>
    </reaction>
</comment>